<comment type="similarity">
    <text evidence="3 15">Belongs to the phytoene/squalene synthase family.</text>
</comment>
<dbReference type="EMBL" id="GG663373">
    <property type="protein sequence ID" value="EEH04688.1"/>
    <property type="molecule type" value="Genomic_DNA"/>
</dbReference>
<dbReference type="CDD" id="cd00683">
    <property type="entry name" value="Trans_IPPS_HH"/>
    <property type="match status" value="1"/>
</dbReference>
<dbReference type="PANTHER" id="PTHR11626:SF2">
    <property type="entry name" value="SQUALENE SYNTHASE"/>
    <property type="match status" value="1"/>
</dbReference>
<dbReference type="GO" id="GO:0006696">
    <property type="term" value="P:ergosterol biosynthetic process"/>
    <property type="evidence" value="ECO:0007669"/>
    <property type="project" value="TreeGrafter"/>
</dbReference>
<comment type="catalytic activity">
    <reaction evidence="15">
        <text>2 (2E,6E)-farnesyl diphosphate + NADPH + H(+) = squalene + 2 diphosphate + NADP(+)</text>
        <dbReference type="Rhea" id="RHEA:32295"/>
        <dbReference type="ChEBI" id="CHEBI:15378"/>
        <dbReference type="ChEBI" id="CHEBI:15440"/>
        <dbReference type="ChEBI" id="CHEBI:33019"/>
        <dbReference type="ChEBI" id="CHEBI:57783"/>
        <dbReference type="ChEBI" id="CHEBI:58349"/>
        <dbReference type="ChEBI" id="CHEBI:175763"/>
        <dbReference type="EC" id="2.5.1.21"/>
    </reaction>
</comment>
<dbReference type="GO" id="GO:0005789">
    <property type="term" value="C:endoplasmic reticulum membrane"/>
    <property type="evidence" value="ECO:0007669"/>
    <property type="project" value="TreeGrafter"/>
</dbReference>
<dbReference type="InterPro" id="IPR002060">
    <property type="entry name" value="Squ/phyt_synthse"/>
</dbReference>
<comment type="subcellular location">
    <subcellularLocation>
        <location evidence="2">Membrane</location>
    </subcellularLocation>
</comment>
<keyword evidence="9 15" id="KW-1133">Transmembrane helix</keyword>
<keyword evidence="10" id="KW-0756">Sterol biosynthesis</keyword>
<keyword evidence="5" id="KW-0444">Lipid biosynthesis</keyword>
<dbReference type="GeneID" id="69040345"/>
<keyword evidence="17" id="KW-1185">Reference proteome</keyword>
<keyword evidence="7 15" id="KW-0812">Transmembrane</keyword>
<feature type="transmembrane region" description="Helical" evidence="15">
    <location>
        <begin position="419"/>
        <end position="439"/>
    </location>
</feature>
<organism evidence="16 17">
    <name type="scientific">Ajellomyces capsulatus (strain G186AR / H82 / ATCC MYA-2454 / RMSCC 2432)</name>
    <name type="common">Darling's disease fungus</name>
    <name type="synonym">Histoplasma capsulatum</name>
    <dbReference type="NCBI Taxonomy" id="447093"/>
    <lineage>
        <taxon>Eukaryota</taxon>
        <taxon>Fungi</taxon>
        <taxon>Dikarya</taxon>
        <taxon>Ascomycota</taxon>
        <taxon>Pezizomycotina</taxon>
        <taxon>Eurotiomycetes</taxon>
        <taxon>Eurotiomycetidae</taxon>
        <taxon>Onygenales</taxon>
        <taxon>Ajellomycetaceae</taxon>
        <taxon>Histoplasma</taxon>
    </lineage>
</organism>
<dbReference type="PANTHER" id="PTHR11626">
    <property type="entry name" value="FARNESYL-DIPHOSPHATE FARNESYLTRANSFERASE"/>
    <property type="match status" value="1"/>
</dbReference>
<name>C0NVZ9_AJECG</name>
<evidence type="ECO:0000256" key="1">
    <source>
        <dbReference type="ARBA" id="ARBA00001946"/>
    </source>
</evidence>
<dbReference type="GO" id="GO:0045338">
    <property type="term" value="P:farnesyl diphosphate metabolic process"/>
    <property type="evidence" value="ECO:0007669"/>
    <property type="project" value="InterPro"/>
</dbReference>
<dbReference type="NCBIfam" id="TIGR01559">
    <property type="entry name" value="squal_synth"/>
    <property type="match status" value="1"/>
</dbReference>
<evidence type="ECO:0000256" key="11">
    <source>
        <dbReference type="ARBA" id="ARBA00023098"/>
    </source>
</evidence>
<dbReference type="SUPFAM" id="SSF48576">
    <property type="entry name" value="Terpenoid synthases"/>
    <property type="match status" value="1"/>
</dbReference>
<dbReference type="FunCoup" id="C0NVZ9">
    <property type="interactions" value="285"/>
</dbReference>
<dbReference type="InterPro" id="IPR033904">
    <property type="entry name" value="Trans_IPPS_HH"/>
</dbReference>
<dbReference type="VEuPathDB" id="FungiDB:I7I50_09727"/>
<evidence type="ECO:0000313" key="16">
    <source>
        <dbReference type="EMBL" id="EEH04688.1"/>
    </source>
</evidence>
<evidence type="ECO:0000256" key="3">
    <source>
        <dbReference type="ARBA" id="ARBA00006251"/>
    </source>
</evidence>
<accession>C0NVZ9</accession>
<dbReference type="HOGENOM" id="CLU_031981_2_1_1"/>
<dbReference type="InParanoid" id="C0NVZ9"/>
<keyword evidence="11" id="KW-0443">Lipid metabolism</keyword>
<dbReference type="PROSITE" id="PS01044">
    <property type="entry name" value="SQUALEN_PHYTOEN_SYN_1"/>
    <property type="match status" value="1"/>
</dbReference>
<proteinExistence type="inferred from homology"/>
<dbReference type="InterPro" id="IPR044844">
    <property type="entry name" value="Trans_IPPS_euk-type"/>
</dbReference>
<dbReference type="Proteomes" id="UP000001631">
    <property type="component" value="Unassembled WGS sequence"/>
</dbReference>
<dbReference type="Pfam" id="PF00494">
    <property type="entry name" value="SQS_PSY"/>
    <property type="match status" value="1"/>
</dbReference>
<comment type="pathway">
    <text evidence="15">Terpene metabolism; lanosterol biosynthesis; lanosterol from farnesyl diphosphate: step 1/3.</text>
</comment>
<evidence type="ECO:0000256" key="4">
    <source>
        <dbReference type="ARBA" id="ARBA00012373"/>
    </source>
</evidence>
<evidence type="ECO:0000256" key="7">
    <source>
        <dbReference type="ARBA" id="ARBA00022692"/>
    </source>
</evidence>
<dbReference type="PROSITE" id="PS01045">
    <property type="entry name" value="SQUALEN_PHYTOEN_SYN_2"/>
    <property type="match status" value="1"/>
</dbReference>
<evidence type="ECO:0000256" key="15">
    <source>
        <dbReference type="RuleBase" id="RU368088"/>
    </source>
</evidence>
<dbReference type="SFLD" id="SFLDG01018">
    <property type="entry name" value="Squalene/Phytoene_Synthase_Lik"/>
    <property type="match status" value="1"/>
</dbReference>
<comment type="cofactor">
    <cofactor evidence="1 15">
        <name>Mg(2+)</name>
        <dbReference type="ChEBI" id="CHEBI:18420"/>
    </cofactor>
</comment>
<evidence type="ECO:0000256" key="8">
    <source>
        <dbReference type="ARBA" id="ARBA00022955"/>
    </source>
</evidence>
<dbReference type="InterPro" id="IPR008949">
    <property type="entry name" value="Isoprenoid_synthase_dom_sf"/>
</dbReference>
<keyword evidence="14" id="KW-0753">Steroid metabolism</keyword>
<evidence type="ECO:0000256" key="9">
    <source>
        <dbReference type="ARBA" id="ARBA00022989"/>
    </source>
</evidence>
<dbReference type="InterPro" id="IPR019845">
    <property type="entry name" value="Squalene/phytoene_synthase_CS"/>
</dbReference>
<gene>
    <name evidence="16" type="ORF">HCBG_07329</name>
</gene>
<evidence type="ECO:0000256" key="12">
    <source>
        <dbReference type="ARBA" id="ARBA00023136"/>
    </source>
</evidence>
<comment type="catalytic activity">
    <reaction evidence="15">
        <text>2 (2E,6E)-farnesyl diphosphate + NADH + H(+) = squalene + 2 diphosphate + NAD(+)</text>
        <dbReference type="Rhea" id="RHEA:32299"/>
        <dbReference type="ChEBI" id="CHEBI:15378"/>
        <dbReference type="ChEBI" id="CHEBI:15440"/>
        <dbReference type="ChEBI" id="CHEBI:33019"/>
        <dbReference type="ChEBI" id="CHEBI:57540"/>
        <dbReference type="ChEBI" id="CHEBI:57945"/>
        <dbReference type="ChEBI" id="CHEBI:175763"/>
        <dbReference type="EC" id="2.5.1.21"/>
    </reaction>
</comment>
<keyword evidence="12 15" id="KW-0472">Membrane</keyword>
<keyword evidence="13" id="KW-1207">Sterol metabolism</keyword>
<evidence type="ECO:0000256" key="5">
    <source>
        <dbReference type="ARBA" id="ARBA00022516"/>
    </source>
</evidence>
<protein>
    <recommendedName>
        <fullName evidence="4 15">Squalene synthase</fullName>
        <shortName evidence="15">SQS</shortName>
        <shortName evidence="15">SS</shortName>
        <ecNumber evidence="4 15">2.5.1.21</ecNumber>
    </recommendedName>
</protein>
<dbReference type="Gene3D" id="1.10.600.10">
    <property type="entry name" value="Farnesyl Diphosphate Synthase"/>
    <property type="match status" value="1"/>
</dbReference>
<evidence type="ECO:0000256" key="6">
    <source>
        <dbReference type="ARBA" id="ARBA00022679"/>
    </source>
</evidence>
<dbReference type="RefSeq" id="XP_045285169.1">
    <property type="nucleotide sequence ID" value="XM_045434378.1"/>
</dbReference>
<evidence type="ECO:0000256" key="13">
    <source>
        <dbReference type="ARBA" id="ARBA00023166"/>
    </source>
</evidence>
<evidence type="ECO:0000256" key="14">
    <source>
        <dbReference type="ARBA" id="ARBA00023221"/>
    </source>
</evidence>
<dbReference type="GO" id="GO:0051996">
    <property type="term" value="F:squalene synthase [NAD(P)H] activity"/>
    <property type="evidence" value="ECO:0007669"/>
    <property type="project" value="UniProtKB-UniRule"/>
</dbReference>
<keyword evidence="8" id="KW-0752">Steroid biosynthesis</keyword>
<dbReference type="FunFam" id="1.10.600.10:FF:000003">
    <property type="entry name" value="Farnesyl-diphosphate farnesyltransferase 1"/>
    <property type="match status" value="1"/>
</dbReference>
<dbReference type="AlphaFoldDB" id="C0NVZ9"/>
<dbReference type="InterPro" id="IPR006449">
    <property type="entry name" value="Squal_synth-like"/>
</dbReference>
<dbReference type="SFLD" id="SFLDS00005">
    <property type="entry name" value="Isoprenoid_Synthase_Type_I"/>
    <property type="match status" value="1"/>
</dbReference>
<reference evidence="16" key="1">
    <citation type="submission" date="2009-02" db="EMBL/GenBank/DDBJ databases">
        <title>The Genome Sequence of Ajellomyces capsulatus strain G186AR.</title>
        <authorList>
            <consortium name="The Broad Institute Genome Sequencing Platform"/>
            <person name="Champion M."/>
            <person name="Cuomo C."/>
            <person name="Ma L.-J."/>
            <person name="Henn M.R."/>
            <person name="Sil A."/>
            <person name="Goldman B."/>
            <person name="Young S.K."/>
            <person name="Kodira C.D."/>
            <person name="Zeng Q."/>
            <person name="Koehrsen M."/>
            <person name="Alvarado L."/>
            <person name="Berlin A."/>
            <person name="Borenstein D."/>
            <person name="Chen Z."/>
            <person name="Engels R."/>
            <person name="Freedman E."/>
            <person name="Gellesch M."/>
            <person name="Goldberg J."/>
            <person name="Griggs A."/>
            <person name="Gujja S."/>
            <person name="Heiman D."/>
            <person name="Hepburn T."/>
            <person name="Howarth C."/>
            <person name="Jen D."/>
            <person name="Larson L."/>
            <person name="Lewis B."/>
            <person name="Mehta T."/>
            <person name="Park D."/>
            <person name="Pearson M."/>
            <person name="Roberts A."/>
            <person name="Saif S."/>
            <person name="Shea T."/>
            <person name="Shenoy N."/>
            <person name="Sisk P."/>
            <person name="Stolte C."/>
            <person name="Sykes S."/>
            <person name="Walk T."/>
            <person name="White J."/>
            <person name="Yandava C."/>
            <person name="Klein B."/>
            <person name="McEwen J.G."/>
            <person name="Puccia R."/>
            <person name="Goldman G.H."/>
            <person name="Felipe M.S."/>
            <person name="Nino-Vega G."/>
            <person name="San-Blas G."/>
            <person name="Taylor J."/>
            <person name="Mendoza L."/>
            <person name="Galagan J."/>
            <person name="Nusbaum C."/>
            <person name="Birren B."/>
        </authorList>
    </citation>
    <scope>NUCLEOTIDE SEQUENCE</scope>
    <source>
        <strain evidence="16">G186AR</strain>
    </source>
</reference>
<evidence type="ECO:0000256" key="2">
    <source>
        <dbReference type="ARBA" id="ARBA00004370"/>
    </source>
</evidence>
<keyword evidence="6 15" id="KW-0808">Transferase</keyword>
<dbReference type="UniPathway" id="UPA00767">
    <property type="reaction ID" value="UER00751"/>
</dbReference>
<evidence type="ECO:0000256" key="10">
    <source>
        <dbReference type="ARBA" id="ARBA00023011"/>
    </source>
</evidence>
<dbReference type="EC" id="2.5.1.21" evidence="4 15"/>
<sequence>MVGLTDAIYYLVHPQELRSIIQWKVWHNPVHERDEKNVSETQKKCFEFLELTSRSFSAVIMELHPELLLPVCLFYLALRGLDTIEDDTSIPLQTKEPLLRDFHNILEKDGWSFNGNRPEEKDRELLVQFHNVVTEFKLIKPAYRTIIKDTTKKMGSGMADYCRKAELDTAKVKTVKEYDLYCYYVAGIVGEGLTRLFVEAGFANPALLERTELFISMGLFLQKTNIIRDVKEDYVDNRCFWPQEIWSKHVDDFEDLFKRENREAALNCNSEMILNALGHADECLFYLAGLREQSVFNFCAIPQSMAIATLELCFRNEAIFERNIKITKGSACQLMFQSTQNVRAICDVFRQYGRKIHKKNTPKDPNFLKISIACAKVETFIESIFPSQTVEGAQRKAKQEPSAQEAEQARLDAEARQDIMYIMLALFGILAILTAIMVYSHIYSLSKFFNLFADHSFEIFAAWLMGARFDLAFQQIKQGNLRPPPRISNHQEL</sequence>
<comment type="function">
    <text evidence="15">Catalyzes the condensation of 2 farnesyl pyrophosphate (FPP) moieties to form squalene.</text>
</comment>
<evidence type="ECO:0000313" key="17">
    <source>
        <dbReference type="Proteomes" id="UP000001631"/>
    </source>
</evidence>
<dbReference type="GO" id="GO:0055056">
    <property type="term" value="F:D-glucose transmembrane transporter activity"/>
    <property type="evidence" value="ECO:0007669"/>
    <property type="project" value="UniProtKB-UniRule"/>
</dbReference>
<dbReference type="STRING" id="447093.C0NVZ9"/>